<dbReference type="EMBL" id="CP093345">
    <property type="protein sequence ID" value="WOG91527.1"/>
    <property type="molecule type" value="Genomic_DNA"/>
</dbReference>
<dbReference type="AlphaFoldDB" id="A0A166A609"/>
<dbReference type="Proteomes" id="UP000077755">
    <property type="component" value="Chromosome 3"/>
</dbReference>
<dbReference type="InterPro" id="IPR015496">
    <property type="entry name" value="Ubiquilin"/>
</dbReference>
<reference evidence="1" key="2">
    <citation type="submission" date="2022-03" db="EMBL/GenBank/DDBJ databases">
        <title>Draft title - Genomic analysis of global carrot germplasm unveils the trajectory of domestication and the origin of high carotenoid orange carrot.</title>
        <authorList>
            <person name="Iorizzo M."/>
            <person name="Ellison S."/>
            <person name="Senalik D."/>
            <person name="Macko-Podgorni A."/>
            <person name="Grzebelus D."/>
            <person name="Bostan H."/>
            <person name="Rolling W."/>
            <person name="Curaba J."/>
            <person name="Simon P."/>
        </authorList>
    </citation>
    <scope>NUCLEOTIDE SEQUENCE</scope>
    <source>
        <tissue evidence="1">Leaf</tissue>
    </source>
</reference>
<dbReference type="CDD" id="cd17039">
    <property type="entry name" value="Ubl_ubiquitin_like"/>
    <property type="match status" value="1"/>
</dbReference>
<keyword evidence="2" id="KW-1185">Reference proteome</keyword>
<dbReference type="SMART" id="SM00213">
    <property type="entry name" value="UBQ"/>
    <property type="match status" value="2"/>
</dbReference>
<evidence type="ECO:0000313" key="1">
    <source>
        <dbReference type="EMBL" id="WOG91527.1"/>
    </source>
</evidence>
<evidence type="ECO:0000313" key="2">
    <source>
        <dbReference type="Proteomes" id="UP000077755"/>
    </source>
</evidence>
<dbReference type="PROSITE" id="PS50030">
    <property type="entry name" value="UBA"/>
    <property type="match status" value="1"/>
</dbReference>
<dbReference type="Pfam" id="PF00240">
    <property type="entry name" value="ubiquitin"/>
    <property type="match status" value="2"/>
</dbReference>
<dbReference type="PANTHER" id="PTHR10677">
    <property type="entry name" value="UBIQUILIN"/>
    <property type="match status" value="1"/>
</dbReference>
<organism evidence="1 2">
    <name type="scientific">Daucus carota subsp. sativus</name>
    <name type="common">Carrot</name>
    <dbReference type="NCBI Taxonomy" id="79200"/>
    <lineage>
        <taxon>Eukaryota</taxon>
        <taxon>Viridiplantae</taxon>
        <taxon>Streptophyta</taxon>
        <taxon>Embryophyta</taxon>
        <taxon>Tracheophyta</taxon>
        <taxon>Spermatophyta</taxon>
        <taxon>Magnoliopsida</taxon>
        <taxon>eudicotyledons</taxon>
        <taxon>Gunneridae</taxon>
        <taxon>Pentapetalae</taxon>
        <taxon>asterids</taxon>
        <taxon>campanulids</taxon>
        <taxon>Apiales</taxon>
        <taxon>Apiaceae</taxon>
        <taxon>Apioideae</taxon>
        <taxon>Scandiceae</taxon>
        <taxon>Daucinae</taxon>
        <taxon>Daucus</taxon>
        <taxon>Daucus sect. Daucus</taxon>
    </lineage>
</organism>
<dbReference type="PRINTS" id="PR00348">
    <property type="entry name" value="UBIQUITIN"/>
</dbReference>
<dbReference type="InterPro" id="IPR009060">
    <property type="entry name" value="UBA-like_sf"/>
</dbReference>
<dbReference type="InterPro" id="IPR000626">
    <property type="entry name" value="Ubiquitin-like_dom"/>
</dbReference>
<name>A0A166A609_DAUCS</name>
<dbReference type="Gramene" id="KZN00780">
    <property type="protein sequence ID" value="KZN00780"/>
    <property type="gene ID" value="DCAR_009534"/>
</dbReference>
<dbReference type="GO" id="GO:0005829">
    <property type="term" value="C:cytosol"/>
    <property type="evidence" value="ECO:0007669"/>
    <property type="project" value="TreeGrafter"/>
</dbReference>
<dbReference type="InterPro" id="IPR019956">
    <property type="entry name" value="Ubiquitin_dom"/>
</dbReference>
<dbReference type="InterPro" id="IPR029071">
    <property type="entry name" value="Ubiquitin-like_domsf"/>
</dbReference>
<dbReference type="InterPro" id="IPR015940">
    <property type="entry name" value="UBA"/>
</dbReference>
<dbReference type="SUPFAM" id="SSF54236">
    <property type="entry name" value="Ubiquitin-like"/>
    <property type="match status" value="2"/>
</dbReference>
<dbReference type="Gene3D" id="1.10.8.10">
    <property type="entry name" value="DNA helicase RuvA subunit, C-terminal domain"/>
    <property type="match status" value="1"/>
</dbReference>
<reference evidence="1" key="1">
    <citation type="journal article" date="2016" name="Nat. Genet.">
        <title>A high-quality carrot genome assembly provides new insights into carotenoid accumulation and asterid genome evolution.</title>
        <authorList>
            <person name="Iorizzo M."/>
            <person name="Ellison S."/>
            <person name="Senalik D."/>
            <person name="Zeng P."/>
            <person name="Satapoomin P."/>
            <person name="Huang J."/>
            <person name="Bowman M."/>
            <person name="Iovene M."/>
            <person name="Sanseverino W."/>
            <person name="Cavagnaro P."/>
            <person name="Yildiz M."/>
            <person name="Macko-Podgorni A."/>
            <person name="Moranska E."/>
            <person name="Grzebelus E."/>
            <person name="Grzebelus D."/>
            <person name="Ashrafi H."/>
            <person name="Zheng Z."/>
            <person name="Cheng S."/>
            <person name="Spooner D."/>
            <person name="Van Deynze A."/>
            <person name="Simon P."/>
        </authorList>
    </citation>
    <scope>NUCLEOTIDE SEQUENCE</scope>
    <source>
        <tissue evidence="1">Leaf</tissue>
    </source>
</reference>
<gene>
    <name evidence="1" type="ORF">DCAR_0310776</name>
</gene>
<protein>
    <submittedName>
        <fullName evidence="1">Uncharacterized protein</fullName>
    </submittedName>
</protein>
<sequence>MDGRILIHVRLVEDLTRWYAIRVWPQTTVAQFKYMVSVLVNVPVYQQILVHADLCLQGHRTIASYGLQDGCAVYLFRIHDPSAYFSSVAAIAALAPLDGNNTPGFGGHDSAPLSPHLDGSSDGTVNEILIYVQFSSDPRFSIRVRPDLTVLEIKGLINVEQNIPVNEQQLIFSGQTLLDDRTIGSYGVEDGYVIHLARRSLPANTEPLEVLYEDQLSELRRLGFRDTYDNIQALVETSGDVYAAALLLLQNL</sequence>
<dbReference type="GO" id="GO:0006511">
    <property type="term" value="P:ubiquitin-dependent protein catabolic process"/>
    <property type="evidence" value="ECO:0007669"/>
    <property type="project" value="TreeGrafter"/>
</dbReference>
<dbReference type="Gene3D" id="3.10.20.90">
    <property type="entry name" value="Phosphatidylinositol 3-kinase Catalytic Subunit, Chain A, domain 1"/>
    <property type="match status" value="2"/>
</dbReference>
<proteinExistence type="predicted"/>
<dbReference type="PROSITE" id="PS50053">
    <property type="entry name" value="UBIQUITIN_2"/>
    <property type="match status" value="2"/>
</dbReference>
<accession>A0A166A609</accession>
<dbReference type="GO" id="GO:0031593">
    <property type="term" value="F:polyubiquitin modification-dependent protein binding"/>
    <property type="evidence" value="ECO:0007669"/>
    <property type="project" value="TreeGrafter"/>
</dbReference>
<dbReference type="PANTHER" id="PTHR10677:SF3">
    <property type="entry name" value="FI07626P-RELATED"/>
    <property type="match status" value="1"/>
</dbReference>
<dbReference type="SUPFAM" id="SSF46934">
    <property type="entry name" value="UBA-like"/>
    <property type="match status" value="1"/>
</dbReference>